<dbReference type="OrthoDB" id="7844684at2"/>
<dbReference type="CDD" id="cd09886">
    <property type="entry name" value="NGN_SP"/>
    <property type="match status" value="1"/>
</dbReference>
<keyword evidence="4" id="KW-1185">Reference proteome</keyword>
<sequence>MSALGSNGKRTSGEAVRPYLGLRVGDAVPTEGSSVAIFDRGESAWYALLCRPQQERHAESWLAARGVYAFHPVTSRRTRMRGKLREYERRYLPGYVFARFDGIPIPHRVLSSPFLTGALCRSDGQWGVLGPKRLAALHEMRARDLRQEDERQEQKRRAAAAGRVRAGDRAMFRAGPFEGMPCEVVEIDTVGGVKVRFDLFGRENSVTTTGETLVGLAVGSST</sequence>
<gene>
    <name evidence="3" type="ORF">SAMN04488105_1024</name>
</gene>
<keyword evidence="1" id="KW-0804">Transcription</keyword>
<accession>A0A1G7B893</accession>
<dbReference type="Pfam" id="PF02357">
    <property type="entry name" value="NusG"/>
    <property type="match status" value="1"/>
</dbReference>
<dbReference type="AlphaFoldDB" id="A0A1G7B893"/>
<evidence type="ECO:0000313" key="4">
    <source>
        <dbReference type="Proteomes" id="UP000198994"/>
    </source>
</evidence>
<dbReference type="CDD" id="cd06091">
    <property type="entry name" value="KOW_NusG"/>
    <property type="match status" value="1"/>
</dbReference>
<protein>
    <submittedName>
        <fullName evidence="3">Transcription antitermination factor NusG</fullName>
    </submittedName>
</protein>
<dbReference type="EMBL" id="FNAV01000002">
    <property type="protein sequence ID" value="SDE23067.1"/>
    <property type="molecule type" value="Genomic_DNA"/>
</dbReference>
<name>A0A1G7B893_9RHOB</name>
<organism evidence="3 4">
    <name type="scientific">Salipiger thiooxidans</name>
    <dbReference type="NCBI Taxonomy" id="282683"/>
    <lineage>
        <taxon>Bacteria</taxon>
        <taxon>Pseudomonadati</taxon>
        <taxon>Pseudomonadota</taxon>
        <taxon>Alphaproteobacteria</taxon>
        <taxon>Rhodobacterales</taxon>
        <taxon>Roseobacteraceae</taxon>
        <taxon>Salipiger</taxon>
    </lineage>
</organism>
<evidence type="ECO:0000256" key="1">
    <source>
        <dbReference type="ARBA" id="ARBA00023163"/>
    </source>
</evidence>
<dbReference type="GO" id="GO:0006354">
    <property type="term" value="P:DNA-templated transcription elongation"/>
    <property type="evidence" value="ECO:0007669"/>
    <property type="project" value="InterPro"/>
</dbReference>
<reference evidence="4" key="1">
    <citation type="submission" date="2016-10" db="EMBL/GenBank/DDBJ databases">
        <authorList>
            <person name="Varghese N."/>
            <person name="Submissions S."/>
        </authorList>
    </citation>
    <scope>NUCLEOTIDE SEQUENCE [LARGE SCALE GENOMIC DNA]</scope>
    <source>
        <strain evidence="4">DSM 10146</strain>
    </source>
</reference>
<evidence type="ECO:0000313" key="3">
    <source>
        <dbReference type="EMBL" id="SDE23067.1"/>
    </source>
</evidence>
<feature type="domain" description="NusG-like N-terminal" evidence="2">
    <location>
        <begin position="44"/>
        <end position="117"/>
    </location>
</feature>
<dbReference type="Gene3D" id="3.30.70.940">
    <property type="entry name" value="NusG, N-terminal domain"/>
    <property type="match status" value="1"/>
</dbReference>
<dbReference type="RefSeq" id="WP_089954874.1">
    <property type="nucleotide sequence ID" value="NZ_FNAV01000002.1"/>
</dbReference>
<dbReference type="InterPro" id="IPR036735">
    <property type="entry name" value="NGN_dom_sf"/>
</dbReference>
<evidence type="ECO:0000259" key="2">
    <source>
        <dbReference type="Pfam" id="PF02357"/>
    </source>
</evidence>
<proteinExistence type="predicted"/>
<dbReference type="InterPro" id="IPR006645">
    <property type="entry name" value="NGN-like_dom"/>
</dbReference>
<dbReference type="Proteomes" id="UP000198994">
    <property type="component" value="Unassembled WGS sequence"/>
</dbReference>
<dbReference type="SUPFAM" id="SSF82679">
    <property type="entry name" value="N-utilization substance G protein NusG, N-terminal domain"/>
    <property type="match status" value="1"/>
</dbReference>
<dbReference type="STRING" id="282683.SAMN04488105_1024"/>